<evidence type="ECO:0000313" key="9">
    <source>
        <dbReference type="Proteomes" id="UP000663880"/>
    </source>
</evidence>
<dbReference type="SFLD" id="SFLDG01205">
    <property type="entry name" value="AMPS.1"/>
    <property type="match status" value="1"/>
</dbReference>
<dbReference type="OrthoDB" id="414243at2759"/>
<keyword evidence="3" id="KW-0808">Transferase</keyword>
<evidence type="ECO:0000256" key="4">
    <source>
        <dbReference type="ARBA" id="ARBA00038317"/>
    </source>
</evidence>
<comment type="subunit">
    <text evidence="1">Homodimer.</text>
</comment>
<evidence type="ECO:0000259" key="6">
    <source>
        <dbReference type="PROSITE" id="PS50404"/>
    </source>
</evidence>
<dbReference type="InterPro" id="IPR040079">
    <property type="entry name" value="Glutathione_S-Trfase"/>
</dbReference>
<feature type="domain" description="GST N-terminal" evidence="6">
    <location>
        <begin position="2"/>
        <end position="79"/>
    </location>
</feature>
<dbReference type="CDD" id="cd03192">
    <property type="entry name" value="GST_C_Sigma_like"/>
    <property type="match status" value="1"/>
</dbReference>
<evidence type="ECO:0000256" key="5">
    <source>
        <dbReference type="ARBA" id="ARBA00047960"/>
    </source>
</evidence>
<dbReference type="FunFam" id="1.20.1050.10:FF:000030">
    <property type="entry name" value="Glutathione S-transferase S1"/>
    <property type="match status" value="1"/>
</dbReference>
<dbReference type="Gene3D" id="3.40.30.10">
    <property type="entry name" value="Glutaredoxin"/>
    <property type="match status" value="1"/>
</dbReference>
<dbReference type="InterPro" id="IPR004046">
    <property type="entry name" value="GST_C"/>
</dbReference>
<dbReference type="InterPro" id="IPR010987">
    <property type="entry name" value="Glutathione-S-Trfase_C-like"/>
</dbReference>
<dbReference type="GO" id="GO:0006749">
    <property type="term" value="P:glutathione metabolic process"/>
    <property type="evidence" value="ECO:0007669"/>
    <property type="project" value="TreeGrafter"/>
</dbReference>
<dbReference type="Pfam" id="PF02798">
    <property type="entry name" value="GST_N"/>
    <property type="match status" value="1"/>
</dbReference>
<proteinExistence type="inferred from homology"/>
<reference evidence="8" key="1">
    <citation type="submission" date="2021-02" db="EMBL/GenBank/DDBJ databases">
        <authorList>
            <person name="Steward A R."/>
        </authorList>
    </citation>
    <scope>NUCLEOTIDE SEQUENCE</scope>
</reference>
<feature type="domain" description="GST C-terminal" evidence="7">
    <location>
        <begin position="81"/>
        <end position="202"/>
    </location>
</feature>
<dbReference type="PANTHER" id="PTHR11571:SF224">
    <property type="entry name" value="HEMATOPOIETIC PROSTAGLANDIN D SYNTHASE"/>
    <property type="match status" value="1"/>
</dbReference>
<name>A0A821WT21_9NEOP</name>
<evidence type="ECO:0000256" key="2">
    <source>
        <dbReference type="ARBA" id="ARBA00012452"/>
    </source>
</evidence>
<sequence length="202" mass="23155">MSKISVHYFNERGLGEAIRTLLAYGGEDFDDIRYTDEEWEKFQPSTPFGQLPLLVISGKIYSQSNAIARYLGRKYGLAGQDVDEEFEIDQNVDYFTELRTVSADSFYEEDPEIRSKLLEKLFKDKAPRMLTKLDEIISKNNGHIALGKLTWGDFVIAGVFDYIKYILNLPDIEAKYPSFKKLVDNVNSNPNVQIFSRTGTKI</sequence>
<gene>
    <name evidence="8" type="ORF">PMACD_LOCUS13800</name>
</gene>
<dbReference type="SUPFAM" id="SSF47616">
    <property type="entry name" value="GST C-terminal domain-like"/>
    <property type="match status" value="1"/>
</dbReference>
<evidence type="ECO:0000256" key="3">
    <source>
        <dbReference type="ARBA" id="ARBA00022679"/>
    </source>
</evidence>
<evidence type="ECO:0000259" key="7">
    <source>
        <dbReference type="PROSITE" id="PS50405"/>
    </source>
</evidence>
<dbReference type="SFLD" id="SFLDG00363">
    <property type="entry name" value="AMPS_(cytGST):_Alpha-__Mu-__Pi"/>
    <property type="match status" value="1"/>
</dbReference>
<dbReference type="CDD" id="cd03039">
    <property type="entry name" value="GST_N_Sigma_like"/>
    <property type="match status" value="1"/>
</dbReference>
<dbReference type="Gene3D" id="1.20.1050.10">
    <property type="match status" value="1"/>
</dbReference>
<dbReference type="PROSITE" id="PS50404">
    <property type="entry name" value="GST_NTER"/>
    <property type="match status" value="1"/>
</dbReference>
<evidence type="ECO:0000256" key="1">
    <source>
        <dbReference type="ARBA" id="ARBA00011738"/>
    </source>
</evidence>
<dbReference type="EMBL" id="CAJOBZ010000062">
    <property type="protein sequence ID" value="CAF4930343.1"/>
    <property type="molecule type" value="Genomic_DNA"/>
</dbReference>
<evidence type="ECO:0000313" key="8">
    <source>
        <dbReference type="EMBL" id="CAF4930343.1"/>
    </source>
</evidence>
<dbReference type="AlphaFoldDB" id="A0A821WT21"/>
<dbReference type="Pfam" id="PF14497">
    <property type="entry name" value="GST_C_3"/>
    <property type="match status" value="1"/>
</dbReference>
<dbReference type="InterPro" id="IPR004045">
    <property type="entry name" value="Glutathione_S-Trfase_N"/>
</dbReference>
<dbReference type="PROSITE" id="PS50405">
    <property type="entry name" value="GST_CTER"/>
    <property type="match status" value="1"/>
</dbReference>
<dbReference type="Proteomes" id="UP000663880">
    <property type="component" value="Unassembled WGS sequence"/>
</dbReference>
<dbReference type="SUPFAM" id="SSF52833">
    <property type="entry name" value="Thioredoxin-like"/>
    <property type="match status" value="1"/>
</dbReference>
<keyword evidence="9" id="KW-1185">Reference proteome</keyword>
<dbReference type="InterPro" id="IPR036282">
    <property type="entry name" value="Glutathione-S-Trfase_C_sf"/>
</dbReference>
<dbReference type="InterPro" id="IPR036249">
    <property type="entry name" value="Thioredoxin-like_sf"/>
</dbReference>
<organism evidence="8 9">
    <name type="scientific">Pieris macdunnoughi</name>
    <dbReference type="NCBI Taxonomy" id="345717"/>
    <lineage>
        <taxon>Eukaryota</taxon>
        <taxon>Metazoa</taxon>
        <taxon>Ecdysozoa</taxon>
        <taxon>Arthropoda</taxon>
        <taxon>Hexapoda</taxon>
        <taxon>Insecta</taxon>
        <taxon>Pterygota</taxon>
        <taxon>Neoptera</taxon>
        <taxon>Endopterygota</taxon>
        <taxon>Lepidoptera</taxon>
        <taxon>Glossata</taxon>
        <taxon>Ditrysia</taxon>
        <taxon>Papilionoidea</taxon>
        <taxon>Pieridae</taxon>
        <taxon>Pierinae</taxon>
        <taxon>Pieris</taxon>
    </lineage>
</organism>
<dbReference type="PANTHER" id="PTHR11571">
    <property type="entry name" value="GLUTATHIONE S-TRANSFERASE"/>
    <property type="match status" value="1"/>
</dbReference>
<dbReference type="SFLD" id="SFLDS00019">
    <property type="entry name" value="Glutathione_Transferase_(cytos"/>
    <property type="match status" value="1"/>
</dbReference>
<accession>A0A821WT21</accession>
<comment type="caution">
    <text evidence="8">The sequence shown here is derived from an EMBL/GenBank/DDBJ whole genome shotgun (WGS) entry which is preliminary data.</text>
</comment>
<dbReference type="InterPro" id="IPR050213">
    <property type="entry name" value="GST_superfamily"/>
</dbReference>
<comment type="catalytic activity">
    <reaction evidence="5">
        <text>RX + glutathione = an S-substituted glutathione + a halide anion + H(+)</text>
        <dbReference type="Rhea" id="RHEA:16437"/>
        <dbReference type="ChEBI" id="CHEBI:15378"/>
        <dbReference type="ChEBI" id="CHEBI:16042"/>
        <dbReference type="ChEBI" id="CHEBI:17792"/>
        <dbReference type="ChEBI" id="CHEBI:57925"/>
        <dbReference type="ChEBI" id="CHEBI:90779"/>
        <dbReference type="EC" id="2.5.1.18"/>
    </reaction>
</comment>
<comment type="similarity">
    <text evidence="4">Belongs to the GST superfamily. Sigma family.</text>
</comment>
<protein>
    <recommendedName>
        <fullName evidence="2">glutathione transferase</fullName>
        <ecNumber evidence="2">2.5.1.18</ecNumber>
    </recommendedName>
</protein>
<dbReference type="EC" id="2.5.1.18" evidence="2"/>
<dbReference type="GO" id="GO:0004364">
    <property type="term" value="F:glutathione transferase activity"/>
    <property type="evidence" value="ECO:0007669"/>
    <property type="project" value="UniProtKB-EC"/>
</dbReference>